<name>A0ABV4W4A0_9GAMM</name>
<accession>A0ABV4W4A0</accession>
<protein>
    <recommendedName>
        <fullName evidence="4">RNA polymerase subunit sigma-24</fullName>
    </recommendedName>
</protein>
<dbReference type="SUPFAM" id="SSF88946">
    <property type="entry name" value="Sigma2 domain of RNA polymerase sigma factors"/>
    <property type="match status" value="1"/>
</dbReference>
<evidence type="ECO:0000313" key="2">
    <source>
        <dbReference type="EMBL" id="MFB2714989.1"/>
    </source>
</evidence>
<proteinExistence type="predicted"/>
<comment type="caution">
    <text evidence="2">The sequence shown here is derived from an EMBL/GenBank/DDBJ whole genome shotgun (WGS) entry which is preliminary data.</text>
</comment>
<sequence length="72" mass="8154">MHSDSHQPDASPGATDYLSTDQEGSSGITRLLHRVAQQDRNAFAELYEATAPKLLATVLRILKDRTWFVWRI</sequence>
<evidence type="ECO:0000313" key="3">
    <source>
        <dbReference type="Proteomes" id="UP001576762"/>
    </source>
</evidence>
<organism evidence="2 3">
    <name type="scientific">Marinobacter shengliensis</name>
    <dbReference type="NCBI Taxonomy" id="1389223"/>
    <lineage>
        <taxon>Bacteria</taxon>
        <taxon>Pseudomonadati</taxon>
        <taxon>Pseudomonadota</taxon>
        <taxon>Gammaproteobacteria</taxon>
        <taxon>Pseudomonadales</taxon>
        <taxon>Marinobacteraceae</taxon>
        <taxon>Marinobacter</taxon>
    </lineage>
</organism>
<dbReference type="InterPro" id="IPR013325">
    <property type="entry name" value="RNA_pol_sigma_r2"/>
</dbReference>
<dbReference type="RefSeq" id="WP_374813308.1">
    <property type="nucleotide sequence ID" value="NZ_JBHFLD010000005.1"/>
</dbReference>
<reference evidence="2 3" key="1">
    <citation type="submission" date="2024-09" db="EMBL/GenBank/DDBJ databases">
        <title>Draft genome sequences of 6 high pH adapted Marinobacter shengliensis sp. isolated from Mariana forearc serpentinite mud volcanoes.</title>
        <authorList>
            <person name="Elkassas S."/>
            <person name="Serres M."/>
            <person name="Michael N."/>
            <person name="Amina P."/>
            <person name="Teodora Z."/>
            <person name="Julie H."/>
        </authorList>
    </citation>
    <scope>NUCLEOTIDE SEQUENCE [LARGE SCALE GENOMIC DNA]</scope>
    <source>
        <strain evidence="2 3">EB4</strain>
    </source>
</reference>
<dbReference type="Proteomes" id="UP001576762">
    <property type="component" value="Unassembled WGS sequence"/>
</dbReference>
<dbReference type="Gene3D" id="1.10.1740.10">
    <property type="match status" value="1"/>
</dbReference>
<keyword evidence="3" id="KW-1185">Reference proteome</keyword>
<evidence type="ECO:0000256" key="1">
    <source>
        <dbReference type="SAM" id="MobiDB-lite"/>
    </source>
</evidence>
<evidence type="ECO:0008006" key="4">
    <source>
        <dbReference type="Google" id="ProtNLM"/>
    </source>
</evidence>
<gene>
    <name evidence="2" type="ORF">ACE05E_05770</name>
</gene>
<dbReference type="EMBL" id="JBHFLD010000005">
    <property type="protein sequence ID" value="MFB2714989.1"/>
    <property type="molecule type" value="Genomic_DNA"/>
</dbReference>
<feature type="region of interest" description="Disordered" evidence="1">
    <location>
        <begin position="1"/>
        <end position="25"/>
    </location>
</feature>